<dbReference type="AlphaFoldDB" id="A0A5J4TIV1"/>
<dbReference type="Proteomes" id="UP000324800">
    <property type="component" value="Unassembled WGS sequence"/>
</dbReference>
<dbReference type="EMBL" id="SNRW01029963">
    <property type="protein sequence ID" value="KAA6358366.1"/>
    <property type="molecule type" value="Genomic_DNA"/>
</dbReference>
<evidence type="ECO:0000313" key="2">
    <source>
        <dbReference type="EMBL" id="KAA6358366.1"/>
    </source>
</evidence>
<evidence type="ECO:0000256" key="1">
    <source>
        <dbReference type="SAM" id="MobiDB-lite"/>
    </source>
</evidence>
<feature type="region of interest" description="Disordered" evidence="1">
    <location>
        <begin position="102"/>
        <end position="125"/>
    </location>
</feature>
<comment type="caution">
    <text evidence="2">The sequence shown here is derived from an EMBL/GenBank/DDBJ whole genome shotgun (WGS) entry which is preliminary data.</text>
</comment>
<name>A0A5J4TIV1_9EUKA</name>
<feature type="non-terminal residue" evidence="2">
    <location>
        <position position="1"/>
    </location>
</feature>
<accession>A0A5J4TIV1</accession>
<organism evidence="2 3">
    <name type="scientific">Streblomastix strix</name>
    <dbReference type="NCBI Taxonomy" id="222440"/>
    <lineage>
        <taxon>Eukaryota</taxon>
        <taxon>Metamonada</taxon>
        <taxon>Preaxostyla</taxon>
        <taxon>Oxymonadida</taxon>
        <taxon>Streblomastigidae</taxon>
        <taxon>Streblomastix</taxon>
    </lineage>
</organism>
<evidence type="ECO:0000313" key="3">
    <source>
        <dbReference type="Proteomes" id="UP000324800"/>
    </source>
</evidence>
<gene>
    <name evidence="2" type="ORF">EZS28_046107</name>
</gene>
<sequence length="339" mass="37035">VPQNSQSYLFNIPLTATSTANDLSQISLNRHIAAYSYCSVRTAPKLKVINGPSLMKNAAMCLFKDIYDKSLAVEVAVSGILNKYDCEFQGTYILDNFKNPTSNEEPNALPSDPNALPSDPKEPDSHIDEVIIKHEGKLASSSLPIYTITNVSNQIQLYAPFNQGGHALNTYYIVDDGTCKVCVFNIYFETKGLASSTQEIGLLPDSVLPTDGKSMGFPASIYRNAGGNINWWAGIFNKLKKLISVVGKGVSWMNDKVVKPIMPITNALLSSLGPAGSMVAKGISAGSSAVDALFGPNKQQGKQQFRQDFKTFRQDDYLRKNVPIDIISKRIQLLGDELN</sequence>
<proteinExistence type="predicted"/>
<reference evidence="2 3" key="1">
    <citation type="submission" date="2019-03" db="EMBL/GenBank/DDBJ databases">
        <title>Single cell metagenomics reveals metabolic interactions within the superorganism composed of flagellate Streblomastix strix and complex community of Bacteroidetes bacteria on its surface.</title>
        <authorList>
            <person name="Treitli S.C."/>
            <person name="Kolisko M."/>
            <person name="Husnik F."/>
            <person name="Keeling P."/>
            <person name="Hampl V."/>
        </authorList>
    </citation>
    <scope>NUCLEOTIDE SEQUENCE [LARGE SCALE GENOMIC DNA]</scope>
    <source>
        <strain evidence="2">ST1C</strain>
    </source>
</reference>
<protein>
    <submittedName>
        <fullName evidence="2">Uncharacterized protein</fullName>
    </submittedName>
</protein>